<dbReference type="PROSITE" id="PS00622">
    <property type="entry name" value="HTH_LUXR_1"/>
    <property type="match status" value="1"/>
</dbReference>
<accession>A0A2T0RI59</accession>
<comment type="caution">
    <text evidence="6">The sequence shown here is derived from an EMBL/GenBank/DDBJ whole genome shotgun (WGS) entry which is preliminary data.</text>
</comment>
<dbReference type="EMBL" id="PVZG01000022">
    <property type="protein sequence ID" value="PRY20811.1"/>
    <property type="molecule type" value="Genomic_DNA"/>
</dbReference>
<dbReference type="Gene3D" id="1.10.10.10">
    <property type="entry name" value="Winged helix-like DNA-binding domain superfamily/Winged helix DNA-binding domain"/>
    <property type="match status" value="1"/>
</dbReference>
<protein>
    <submittedName>
        <fullName evidence="6">Regulatory LuxR family protein</fullName>
    </submittedName>
</protein>
<organism evidence="6 7">
    <name type="scientific">Pseudosporangium ferrugineum</name>
    <dbReference type="NCBI Taxonomy" id="439699"/>
    <lineage>
        <taxon>Bacteria</taxon>
        <taxon>Bacillati</taxon>
        <taxon>Actinomycetota</taxon>
        <taxon>Actinomycetes</taxon>
        <taxon>Micromonosporales</taxon>
        <taxon>Micromonosporaceae</taxon>
        <taxon>Pseudosporangium</taxon>
    </lineage>
</organism>
<feature type="region of interest" description="Disordered" evidence="4">
    <location>
        <begin position="801"/>
        <end position="828"/>
    </location>
</feature>
<dbReference type="PANTHER" id="PTHR43214:SF41">
    <property type="entry name" value="NITRATE_NITRITE RESPONSE REGULATOR PROTEIN NARP"/>
    <property type="match status" value="1"/>
</dbReference>
<feature type="compositionally biased region" description="Basic and acidic residues" evidence="4">
    <location>
        <begin position="817"/>
        <end position="828"/>
    </location>
</feature>
<feature type="domain" description="HTH luxR-type" evidence="5">
    <location>
        <begin position="820"/>
        <end position="885"/>
    </location>
</feature>
<dbReference type="AlphaFoldDB" id="A0A2T0RI59"/>
<keyword evidence="2" id="KW-0238">DNA-binding</keyword>
<dbReference type="SMART" id="SM00421">
    <property type="entry name" value="HTH_LUXR"/>
    <property type="match status" value="1"/>
</dbReference>
<evidence type="ECO:0000259" key="5">
    <source>
        <dbReference type="PROSITE" id="PS50043"/>
    </source>
</evidence>
<name>A0A2T0RI59_9ACTN</name>
<dbReference type="GO" id="GO:0003677">
    <property type="term" value="F:DNA binding"/>
    <property type="evidence" value="ECO:0007669"/>
    <property type="project" value="UniProtKB-KW"/>
</dbReference>
<reference evidence="6 7" key="1">
    <citation type="submission" date="2018-03" db="EMBL/GenBank/DDBJ databases">
        <title>Genomic Encyclopedia of Archaeal and Bacterial Type Strains, Phase II (KMG-II): from individual species to whole genera.</title>
        <authorList>
            <person name="Goeker M."/>
        </authorList>
    </citation>
    <scope>NUCLEOTIDE SEQUENCE [LARGE SCALE GENOMIC DNA]</scope>
    <source>
        <strain evidence="6 7">DSM 45348</strain>
    </source>
</reference>
<dbReference type="InterPro" id="IPR000792">
    <property type="entry name" value="Tscrpt_reg_LuxR_C"/>
</dbReference>
<keyword evidence="1" id="KW-0805">Transcription regulation</keyword>
<dbReference type="SUPFAM" id="SSF46894">
    <property type="entry name" value="C-terminal effector domain of the bipartite response regulators"/>
    <property type="match status" value="1"/>
</dbReference>
<dbReference type="PRINTS" id="PR00038">
    <property type="entry name" value="HTHLUXR"/>
</dbReference>
<evidence type="ECO:0000256" key="3">
    <source>
        <dbReference type="ARBA" id="ARBA00023163"/>
    </source>
</evidence>
<gene>
    <name evidence="6" type="ORF">CLV70_12250</name>
</gene>
<feature type="region of interest" description="Disordered" evidence="4">
    <location>
        <begin position="883"/>
        <end position="902"/>
    </location>
</feature>
<dbReference type="GO" id="GO:0006355">
    <property type="term" value="P:regulation of DNA-templated transcription"/>
    <property type="evidence" value="ECO:0007669"/>
    <property type="project" value="InterPro"/>
</dbReference>
<dbReference type="InterPro" id="IPR039420">
    <property type="entry name" value="WalR-like"/>
</dbReference>
<dbReference type="CDD" id="cd06170">
    <property type="entry name" value="LuxR_C_like"/>
    <property type="match status" value="1"/>
</dbReference>
<evidence type="ECO:0000313" key="6">
    <source>
        <dbReference type="EMBL" id="PRY20811.1"/>
    </source>
</evidence>
<evidence type="ECO:0000313" key="7">
    <source>
        <dbReference type="Proteomes" id="UP000239209"/>
    </source>
</evidence>
<dbReference type="InterPro" id="IPR036388">
    <property type="entry name" value="WH-like_DNA-bd_sf"/>
</dbReference>
<dbReference type="Proteomes" id="UP000239209">
    <property type="component" value="Unassembled WGS sequence"/>
</dbReference>
<proteinExistence type="predicted"/>
<feature type="compositionally biased region" description="Basic and acidic residues" evidence="4">
    <location>
        <begin position="893"/>
        <end position="902"/>
    </location>
</feature>
<dbReference type="InterPro" id="IPR016032">
    <property type="entry name" value="Sig_transdc_resp-reg_C-effctor"/>
</dbReference>
<sequence>MSPGMTTRSAALLSPAAGALVQQVLDDPAAPLSVAVCGPGGYGKTALLRELAACYEAAGVPVSTLWQPAADTSQAGVLLVDDAHLAGDDRLREIARRADEPGARVVVAYRPWPRPAAMPAVIDVLRRHGPVVVLNALTESQVAARCAEMWGTAPEPAWTRSLLTCSGGVPRYLDRLIDGLGDGVPGRGEPAAVTGRSEPPWQAPAAALAPFAAEFDELEADLLTVLLAMEAGAGLSTELVAALLECEAERATALVAAAKATGLPTATGALVPLAQEALTRHGPVAQRIRVRQKLAGWQLARGGSVLALMRPLLDVMPGAGTEDPAIGAPSVALAPQADGADLGAAFLAAGDEALRGDPALAAQLFAAASRAGRPAVARRALATALAGDLGQASLLADEVLRGGPPEQRGEAACVGAAALAHRNHLARAVELYRWATPRLAAGFGAIALVGTGRAEEAGQLLGSSSSEPGDPSAGPPTLLETAAYEMGRGVLDSVGPSPAGALSALVQATELLEPSGAAVLLPDSPAALAALIAVHSAEFGTARTVLDRAIGTGLGGPLFQRRHRLLLAWTAMAQGRHAHAAEQAALAGVPIGVPAPAEGEGEVDGAGAELQGRDLLFAAALRLGLARRASDLVALRAAWPEAAHALIGQPIDLFTLMPLGEIAICAARLGEQRQVQLALTAADELLSRLGDPVLWSVPLHWIRLHAAFLADDRAAGERHAAALREHRDRNSYAAALATAGQCWLDVLSDRIDPHAVEDAAQAMADLGLAWDGARLAGQAAIRTPDRKAMTSLLDCARSLQARQEPDLPAEAPGRRGAGAEESSRPILSDREQEVATLVLAGLTYKQVADRLYLSAKTVEHHMARIRQKLGSTDRRDLLARLRTLTGAPAEAHPAGESDRRRP</sequence>
<dbReference type="PROSITE" id="PS50043">
    <property type="entry name" value="HTH_LUXR_2"/>
    <property type="match status" value="1"/>
</dbReference>
<keyword evidence="3" id="KW-0804">Transcription</keyword>
<evidence type="ECO:0000256" key="2">
    <source>
        <dbReference type="ARBA" id="ARBA00023125"/>
    </source>
</evidence>
<dbReference type="PANTHER" id="PTHR43214">
    <property type="entry name" value="TWO-COMPONENT RESPONSE REGULATOR"/>
    <property type="match status" value="1"/>
</dbReference>
<dbReference type="InterPro" id="IPR027417">
    <property type="entry name" value="P-loop_NTPase"/>
</dbReference>
<dbReference type="SUPFAM" id="SSF52540">
    <property type="entry name" value="P-loop containing nucleoside triphosphate hydrolases"/>
    <property type="match status" value="1"/>
</dbReference>
<evidence type="ECO:0000256" key="4">
    <source>
        <dbReference type="SAM" id="MobiDB-lite"/>
    </source>
</evidence>
<dbReference type="Pfam" id="PF00196">
    <property type="entry name" value="GerE"/>
    <property type="match status" value="1"/>
</dbReference>
<evidence type="ECO:0000256" key="1">
    <source>
        <dbReference type="ARBA" id="ARBA00023015"/>
    </source>
</evidence>
<keyword evidence="7" id="KW-1185">Reference proteome</keyword>